<dbReference type="PANTHER" id="PTHR37525:SF1">
    <property type="entry name" value="UPF0175 PROTEIN SSL1255"/>
    <property type="match status" value="1"/>
</dbReference>
<evidence type="ECO:0000256" key="1">
    <source>
        <dbReference type="ARBA" id="ARBA00005651"/>
    </source>
</evidence>
<dbReference type="InterPro" id="IPR005368">
    <property type="entry name" value="UPF0175"/>
</dbReference>
<protein>
    <submittedName>
        <fullName evidence="2">Putative toxin-antitoxin system, antitoxin component</fullName>
    </submittedName>
</protein>
<dbReference type="Proteomes" id="UP000005273">
    <property type="component" value="Unassembled WGS sequence"/>
</dbReference>
<dbReference type="RefSeq" id="WP_009200775.1">
    <property type="nucleotide sequence ID" value="NZ_ACJX03000001.1"/>
</dbReference>
<dbReference type="EMBL" id="ACJX03000001">
    <property type="protein sequence ID" value="KRT34350.1"/>
    <property type="molecule type" value="Genomic_DNA"/>
</dbReference>
<dbReference type="InterPro" id="IPR052264">
    <property type="entry name" value="UPF0175_domain"/>
</dbReference>
<dbReference type="eggNOG" id="COG2886">
    <property type="taxonomic scope" value="Bacteria"/>
</dbReference>
<reference evidence="3" key="1">
    <citation type="submission" date="2012-09" db="EMBL/GenBank/DDBJ databases">
        <authorList>
            <person name="Weinstock G."/>
            <person name="Sodergren E."/>
            <person name="Clifton S."/>
            <person name="Fulton L."/>
            <person name="Fulton B."/>
            <person name="Courtney L."/>
            <person name="Fronick C."/>
            <person name="Harrison M."/>
            <person name="Strong C."/>
            <person name="Farmer C."/>
            <person name="Delehaunty K."/>
            <person name="Markovic C."/>
            <person name="Hall O."/>
            <person name="Minx P."/>
            <person name="Tomlinson C."/>
            <person name="Mitreva M."/>
            <person name="Nelson J."/>
            <person name="Hou S."/>
            <person name="Wollam A."/>
            <person name="Pepin K.H."/>
            <person name="Johnson M."/>
            <person name="Bhonagiri V."/>
            <person name="Nash W.E."/>
            <person name="Suruliraj S."/>
            <person name="Warren W."/>
            <person name="Chinwalla A."/>
            <person name="Mardis E.R."/>
            <person name="Wilson R.K."/>
        </authorList>
    </citation>
    <scope>NUCLEOTIDE SEQUENCE [LARGE SCALE GENOMIC DNA]</scope>
    <source>
        <strain evidence="3">OS1</strain>
    </source>
</reference>
<comment type="similarity">
    <text evidence="1">Belongs to the UPF0175 family.</text>
</comment>
<comment type="caution">
    <text evidence="2">The sequence shown here is derived from an EMBL/GenBank/DDBJ whole genome shotgun (WGS) entry which is preliminary data.</text>
</comment>
<accession>A0A0T5X8Y3</accession>
<proteinExistence type="inferred from homology"/>
<evidence type="ECO:0000313" key="3">
    <source>
        <dbReference type="Proteomes" id="UP000005273"/>
    </source>
</evidence>
<dbReference type="PANTHER" id="PTHR37525">
    <property type="entry name" value="UPF0175 PROTEIN SSL1255"/>
    <property type="match status" value="1"/>
</dbReference>
<dbReference type="Pfam" id="PF03683">
    <property type="entry name" value="UPF0175"/>
    <property type="match status" value="1"/>
</dbReference>
<gene>
    <name evidence="2" type="ORF">HMPREF1705_03785</name>
</gene>
<name>A0A0T5X8Y3_9BACT</name>
<dbReference type="AlphaFoldDB" id="A0A0T5X8Y3"/>
<dbReference type="OrthoDB" id="5522905at2"/>
<dbReference type="STRING" id="592015.HMPREF1705_03785"/>
<evidence type="ECO:0000313" key="2">
    <source>
        <dbReference type="EMBL" id="KRT34350.1"/>
    </source>
</evidence>
<sequence length="86" mass="10036">MSGFELELPDDLVMSIKLPREEIPARLKRELALRLYDKGLLSFGKARELAGMTKWEFSKLLGEEDILRHYDLEELSEDLKVLEELD</sequence>
<organism evidence="2 3">
    <name type="scientific">Acetomicrobium hydrogeniformans ATCC BAA-1850</name>
    <dbReference type="NCBI Taxonomy" id="592015"/>
    <lineage>
        <taxon>Bacteria</taxon>
        <taxon>Thermotogati</taxon>
        <taxon>Synergistota</taxon>
        <taxon>Synergistia</taxon>
        <taxon>Synergistales</taxon>
        <taxon>Acetomicrobiaceae</taxon>
        <taxon>Acetomicrobium</taxon>
    </lineage>
</organism>
<keyword evidence="3" id="KW-1185">Reference proteome</keyword>